<dbReference type="PANTHER" id="PTHR47495">
    <property type="entry name" value="ALDEHYDE DEHYDROGENASE"/>
    <property type="match status" value="1"/>
</dbReference>
<sequence>MAAADVSPSLANNPVLGGWLRIGSDGVVEVRSGKVELGQGVLTALAQIVADELDVDLSRVRMVAAATDLSPDEGFTAGSRSIQHSGAALRQVCAEARTLYLEVAAAKLAVAADELDVLDGQITGPDGVSTSYWELADDSLLDREATGEVAPKPEADYAVVGTDAARLDLPDKLTGRPRYVHDLALDGQLYGRVVRPPSRGARLRGVDPGPARALPGVVAVVRDGDFLGVVAEREEVALRAADRLRADARWDEQPALPDEDDLPGFLMSARADTAVLASREGPASTRAARSYSARYHRPFLAHGSIGPSSAAALAHPDGRLEVWSQTQGVYQLRHDLAAAFGLAPELVVVRHVEGAGCYGHNGADDAAMDAAVLARTVPGRPVHVVWSRPDELAWAPFGPAAVVEIGADCGADGGVLAWRHEIWSNSYMGRPGTTATNALLAASHRAGGEPIRAGGEPPLDWGGGTARNAVPGYDFPAVRVTSHLLTEMPLRTSALRSLGAFVNVFAAESFMDELAAAADRDPVEFRLAHLSDPRGRAVLSAAAARAGWADRVAHDSVGRGVGYARYKNASAYCAVVAEVEATDRVRVRRLTIAVDAGLLINPDGAANQIEGGAIQATSWTLKERVRFDRFNVTSDTWETYPILRFSEVPAVDVEFIAGHGNPSLGVGECAQGPTAAAIANAVYDALGIRVRSLPLTPEQLIAAMPD</sequence>
<dbReference type="InterPro" id="IPR000674">
    <property type="entry name" value="Ald_Oxase/Xan_DH_a/b"/>
</dbReference>
<dbReference type="InterPro" id="IPR012368">
    <property type="entry name" value="OxRdtase_Mopterin-bd_su_IorB"/>
</dbReference>
<dbReference type="PANTHER" id="PTHR47495:SF1">
    <property type="entry name" value="BLL3820 PROTEIN"/>
    <property type="match status" value="1"/>
</dbReference>
<evidence type="ECO:0000313" key="2">
    <source>
        <dbReference type="EMBL" id="ORW66722.1"/>
    </source>
</evidence>
<dbReference type="InterPro" id="IPR037165">
    <property type="entry name" value="AldOxase/xan_DH_Mopterin-bd_sf"/>
</dbReference>
<dbReference type="Gene3D" id="3.90.1170.50">
    <property type="entry name" value="Aldehyde oxidase/xanthine dehydrogenase, a/b hammerhead"/>
    <property type="match status" value="1"/>
</dbReference>
<dbReference type="GO" id="GO:0016491">
    <property type="term" value="F:oxidoreductase activity"/>
    <property type="evidence" value="ECO:0007669"/>
    <property type="project" value="InterPro"/>
</dbReference>
<protein>
    <recommendedName>
        <fullName evidence="1">Aldehyde oxidase/xanthine dehydrogenase a/b hammerhead domain-containing protein</fullName>
    </recommendedName>
</protein>
<dbReference type="Pfam" id="PF20256">
    <property type="entry name" value="MoCoBD_2"/>
    <property type="match status" value="2"/>
</dbReference>
<dbReference type="InterPro" id="IPR046867">
    <property type="entry name" value="AldOxase/xan_DH_MoCoBD2"/>
</dbReference>
<dbReference type="InterPro" id="IPR052516">
    <property type="entry name" value="N-heterocyclic_Hydroxylase"/>
</dbReference>
<organism evidence="2 3">
    <name type="scientific">Mycobacterium saskatchewanense</name>
    <dbReference type="NCBI Taxonomy" id="220927"/>
    <lineage>
        <taxon>Bacteria</taxon>
        <taxon>Bacillati</taxon>
        <taxon>Actinomycetota</taxon>
        <taxon>Actinomycetes</taxon>
        <taxon>Mycobacteriales</taxon>
        <taxon>Mycobacteriaceae</taxon>
        <taxon>Mycobacterium</taxon>
        <taxon>Mycobacterium simiae complex</taxon>
    </lineage>
</organism>
<dbReference type="SUPFAM" id="SSF56003">
    <property type="entry name" value="Molybdenum cofactor-binding domain"/>
    <property type="match status" value="2"/>
</dbReference>
<evidence type="ECO:0000259" key="1">
    <source>
        <dbReference type="SMART" id="SM01008"/>
    </source>
</evidence>
<dbReference type="EMBL" id="LQPR01000065">
    <property type="protein sequence ID" value="ORW66722.1"/>
    <property type="molecule type" value="Genomic_DNA"/>
</dbReference>
<dbReference type="Gene3D" id="3.30.365.10">
    <property type="entry name" value="Aldehyde oxidase/xanthine dehydrogenase, molybdopterin binding domain"/>
    <property type="match status" value="4"/>
</dbReference>
<feature type="domain" description="Aldehyde oxidase/xanthine dehydrogenase a/b hammerhead" evidence="1">
    <location>
        <begin position="174"/>
        <end position="254"/>
    </location>
</feature>
<reference evidence="2 3" key="1">
    <citation type="submission" date="2016-01" db="EMBL/GenBank/DDBJ databases">
        <title>The new phylogeny of the genus Mycobacterium.</title>
        <authorList>
            <person name="Tarcisio F."/>
            <person name="Conor M."/>
            <person name="Antonella G."/>
            <person name="Elisabetta G."/>
            <person name="Giulia F.S."/>
            <person name="Sara T."/>
            <person name="Anna F."/>
            <person name="Clotilde B."/>
            <person name="Roberto B."/>
            <person name="Veronica D.S."/>
            <person name="Fabio R."/>
            <person name="Monica P."/>
            <person name="Olivier J."/>
            <person name="Enrico T."/>
            <person name="Nicola S."/>
        </authorList>
    </citation>
    <scope>NUCLEOTIDE SEQUENCE [LARGE SCALE GENOMIC DNA]</scope>
    <source>
        <strain evidence="2 3">DSM 44616</strain>
    </source>
</reference>
<proteinExistence type="predicted"/>
<dbReference type="Proteomes" id="UP000193387">
    <property type="component" value="Unassembled WGS sequence"/>
</dbReference>
<dbReference type="SMART" id="SM01008">
    <property type="entry name" value="Ald_Xan_dh_C"/>
    <property type="match status" value="1"/>
</dbReference>
<gene>
    <name evidence="2" type="ORF">AWC23_23035</name>
</gene>
<dbReference type="AlphaFoldDB" id="A0AAJ3NL83"/>
<name>A0AAJ3NL83_9MYCO</name>
<evidence type="ECO:0000313" key="3">
    <source>
        <dbReference type="Proteomes" id="UP000193387"/>
    </source>
</evidence>
<dbReference type="RefSeq" id="WP_085257854.1">
    <property type="nucleotide sequence ID" value="NZ_LQPR01000065.1"/>
</dbReference>
<comment type="caution">
    <text evidence="2">The sequence shown here is derived from an EMBL/GenBank/DDBJ whole genome shotgun (WGS) entry which is preliminary data.</text>
</comment>
<keyword evidence="3" id="KW-1185">Reference proteome</keyword>
<accession>A0AAJ3NL83</accession>
<dbReference type="Pfam" id="PF02738">
    <property type="entry name" value="MoCoBD_1"/>
    <property type="match status" value="2"/>
</dbReference>
<dbReference type="InterPro" id="IPR008274">
    <property type="entry name" value="AldOxase/xan_DH_MoCoBD1"/>
</dbReference>
<dbReference type="PIRSF" id="PIRSF036389">
    <property type="entry name" value="IOR_B"/>
    <property type="match status" value="1"/>
</dbReference>